<evidence type="ECO:0000256" key="1">
    <source>
        <dbReference type="ARBA" id="ARBA00004167"/>
    </source>
</evidence>
<evidence type="ECO:0000256" key="2">
    <source>
        <dbReference type="ARBA" id="ARBA00022527"/>
    </source>
</evidence>
<evidence type="ECO:0000256" key="10">
    <source>
        <dbReference type="SAM" id="SignalP"/>
    </source>
</evidence>
<dbReference type="PANTHER" id="PTHR46008:SF2">
    <property type="entry name" value="LEAF RUST 10 DISEASE-RESISTANCE LOCUS RECEPTOR-LIKE PROTEIN KINASE-LIKE 1.4"/>
    <property type="match status" value="1"/>
</dbReference>
<dbReference type="InterPro" id="IPR001245">
    <property type="entry name" value="Ser-Thr/Tyr_kinase_cat_dom"/>
</dbReference>
<keyword evidence="9" id="KW-1133">Transmembrane helix</keyword>
<sequence>MAPLSVLLFFLFSHLPFLYSAETSKYPSPCPNFKCGKLGDIRFPFTPATNPACGLLKVNCSDHKIQLQRRGRWYKVENISEADTISISDSELQNHLDKERCDFFEEFSTPRSRMVSFQFVPNITLFKCNRSFNSTHGSGFSYDTTCNNSLYFNHTNGSNPSFLPHSCSTILLPGLWVRNHNHYDIKLKFQARVYVSLECSSCHFERGGQCEIKSNGDFFCANARRPAKGVQDDAGGQKWGWRQTLALVLGLAAIMVISPTIILIWCRYERKYSSSNFIPSNNSYDPSTKSEIEGGSVYSGVPIFPYTEVEEATSNFDSQKELGDGGFGAVYYGKLQDGREVAVKRLYDHNYKRVKQFLNEIEILRRLHHRNLVSLYGCTSLCSRELLLIYEYVPNGTVADHLHGDRAKSGSLTWPIRMRIAIETASALAYLHASDIIHRDVKTDNILLDNDFSVKVADFGLSRLFPIDATHISTAPQGTAGYVDPEYYYCYQLTDKSDVYSFGVVLVELISSIPAVDITRHRDEINLANLAKNKIQRCEFDELIDPSLGYKLDKEVKRMTTSVAELAFLCLQQGKEMRPSMDDVLEQLQRIESGEYALDSLEE</sequence>
<accession>A0ABQ9KM10</accession>
<dbReference type="SMART" id="SM00220">
    <property type="entry name" value="S_TKc"/>
    <property type="match status" value="1"/>
</dbReference>
<keyword evidence="6" id="KW-0418">Kinase</keyword>
<evidence type="ECO:0000256" key="5">
    <source>
        <dbReference type="ARBA" id="ARBA00022741"/>
    </source>
</evidence>
<dbReference type="PANTHER" id="PTHR46008">
    <property type="entry name" value="LEAF RUST 10 DISEASE-RESISTANCE LOCUS RECEPTOR-LIKE PROTEIN KINASE-LIKE 1.4"/>
    <property type="match status" value="1"/>
</dbReference>
<dbReference type="PROSITE" id="PS50011">
    <property type="entry name" value="PROTEIN_KINASE_DOM"/>
    <property type="match status" value="1"/>
</dbReference>
<evidence type="ECO:0000259" key="11">
    <source>
        <dbReference type="PROSITE" id="PS50011"/>
    </source>
</evidence>
<keyword evidence="13" id="KW-1185">Reference proteome</keyword>
<evidence type="ECO:0000256" key="3">
    <source>
        <dbReference type="ARBA" id="ARBA00022679"/>
    </source>
</evidence>
<feature type="signal peptide" evidence="10">
    <location>
        <begin position="1"/>
        <end position="20"/>
    </location>
</feature>
<dbReference type="Gene3D" id="1.10.510.10">
    <property type="entry name" value="Transferase(Phosphotransferase) domain 1"/>
    <property type="match status" value="1"/>
</dbReference>
<dbReference type="InterPro" id="IPR017441">
    <property type="entry name" value="Protein_kinase_ATP_BS"/>
</dbReference>
<proteinExistence type="predicted"/>
<keyword evidence="9" id="KW-0472">Membrane</keyword>
<dbReference type="InterPro" id="IPR008271">
    <property type="entry name" value="Ser/Thr_kinase_AS"/>
</dbReference>
<comment type="subcellular location">
    <subcellularLocation>
        <location evidence="1">Membrane</location>
        <topology evidence="1">Single-pass membrane protein</topology>
    </subcellularLocation>
</comment>
<evidence type="ECO:0000256" key="9">
    <source>
        <dbReference type="SAM" id="Phobius"/>
    </source>
</evidence>
<feature type="binding site" evidence="8">
    <location>
        <position position="344"/>
    </location>
    <ligand>
        <name>ATP</name>
        <dbReference type="ChEBI" id="CHEBI:30616"/>
    </ligand>
</feature>
<evidence type="ECO:0000256" key="4">
    <source>
        <dbReference type="ARBA" id="ARBA00022729"/>
    </source>
</evidence>
<dbReference type="PROSITE" id="PS00107">
    <property type="entry name" value="PROTEIN_KINASE_ATP"/>
    <property type="match status" value="1"/>
</dbReference>
<dbReference type="SUPFAM" id="SSF56112">
    <property type="entry name" value="Protein kinase-like (PK-like)"/>
    <property type="match status" value="1"/>
</dbReference>
<feature type="domain" description="Protein kinase" evidence="11">
    <location>
        <begin position="316"/>
        <end position="591"/>
    </location>
</feature>
<evidence type="ECO:0000256" key="8">
    <source>
        <dbReference type="PROSITE-ProRule" id="PRU10141"/>
    </source>
</evidence>
<dbReference type="Pfam" id="PF07714">
    <property type="entry name" value="PK_Tyr_Ser-Thr"/>
    <property type="match status" value="1"/>
</dbReference>
<feature type="transmembrane region" description="Helical" evidence="9">
    <location>
        <begin position="245"/>
        <end position="266"/>
    </location>
</feature>
<name>A0ABQ9KM10_HEVBR</name>
<comment type="caution">
    <text evidence="12">The sequence shown here is derived from an EMBL/GenBank/DDBJ whole genome shotgun (WGS) entry which is preliminary data.</text>
</comment>
<dbReference type="InterPro" id="IPR011009">
    <property type="entry name" value="Kinase-like_dom_sf"/>
</dbReference>
<evidence type="ECO:0000313" key="12">
    <source>
        <dbReference type="EMBL" id="KAJ9140777.1"/>
    </source>
</evidence>
<dbReference type="Gene3D" id="3.30.200.20">
    <property type="entry name" value="Phosphorylase Kinase, domain 1"/>
    <property type="match status" value="1"/>
</dbReference>
<evidence type="ECO:0000313" key="13">
    <source>
        <dbReference type="Proteomes" id="UP001174677"/>
    </source>
</evidence>
<keyword evidence="2" id="KW-0723">Serine/threonine-protein kinase</keyword>
<dbReference type="EMBL" id="JARPOI010000017">
    <property type="protein sequence ID" value="KAJ9140777.1"/>
    <property type="molecule type" value="Genomic_DNA"/>
</dbReference>
<keyword evidence="7 8" id="KW-0067">ATP-binding</keyword>
<keyword evidence="4 10" id="KW-0732">Signal</keyword>
<dbReference type="InterPro" id="IPR000719">
    <property type="entry name" value="Prot_kinase_dom"/>
</dbReference>
<evidence type="ECO:0000256" key="7">
    <source>
        <dbReference type="ARBA" id="ARBA00022840"/>
    </source>
</evidence>
<evidence type="ECO:0000256" key="6">
    <source>
        <dbReference type="ARBA" id="ARBA00022777"/>
    </source>
</evidence>
<dbReference type="CDD" id="cd14066">
    <property type="entry name" value="STKc_IRAK"/>
    <property type="match status" value="1"/>
</dbReference>
<dbReference type="Pfam" id="PF13947">
    <property type="entry name" value="GUB_WAK_bind"/>
    <property type="match status" value="1"/>
</dbReference>
<dbReference type="InterPro" id="IPR025287">
    <property type="entry name" value="WAK_GUB"/>
</dbReference>
<reference evidence="12" key="1">
    <citation type="journal article" date="2023" name="Plant Biotechnol. J.">
        <title>Chromosome-level wild Hevea brasiliensis genome provides new tools for genomic-assisted breeding and valuable loci to elevate rubber yield.</title>
        <authorList>
            <person name="Cheng H."/>
            <person name="Song X."/>
            <person name="Hu Y."/>
            <person name="Wu T."/>
            <person name="Yang Q."/>
            <person name="An Z."/>
            <person name="Feng S."/>
            <person name="Deng Z."/>
            <person name="Wu W."/>
            <person name="Zeng X."/>
            <person name="Tu M."/>
            <person name="Wang X."/>
            <person name="Huang H."/>
        </authorList>
    </citation>
    <scope>NUCLEOTIDE SEQUENCE</scope>
    <source>
        <strain evidence="12">MT/VB/25A 57/8</strain>
    </source>
</reference>
<gene>
    <name evidence="12" type="ORF">P3X46_031381</name>
</gene>
<dbReference type="PROSITE" id="PS00108">
    <property type="entry name" value="PROTEIN_KINASE_ST"/>
    <property type="match status" value="1"/>
</dbReference>
<feature type="chain" id="PRO_5045789352" description="Protein kinase domain-containing protein" evidence="10">
    <location>
        <begin position="21"/>
        <end position="603"/>
    </location>
</feature>
<keyword evidence="5 8" id="KW-0547">Nucleotide-binding</keyword>
<protein>
    <recommendedName>
        <fullName evidence="11">Protein kinase domain-containing protein</fullName>
    </recommendedName>
</protein>
<organism evidence="12 13">
    <name type="scientific">Hevea brasiliensis</name>
    <name type="common">Para rubber tree</name>
    <name type="synonym">Siphonia brasiliensis</name>
    <dbReference type="NCBI Taxonomy" id="3981"/>
    <lineage>
        <taxon>Eukaryota</taxon>
        <taxon>Viridiplantae</taxon>
        <taxon>Streptophyta</taxon>
        <taxon>Embryophyta</taxon>
        <taxon>Tracheophyta</taxon>
        <taxon>Spermatophyta</taxon>
        <taxon>Magnoliopsida</taxon>
        <taxon>eudicotyledons</taxon>
        <taxon>Gunneridae</taxon>
        <taxon>Pentapetalae</taxon>
        <taxon>rosids</taxon>
        <taxon>fabids</taxon>
        <taxon>Malpighiales</taxon>
        <taxon>Euphorbiaceae</taxon>
        <taxon>Crotonoideae</taxon>
        <taxon>Micrandreae</taxon>
        <taxon>Hevea</taxon>
    </lineage>
</organism>
<dbReference type="Proteomes" id="UP001174677">
    <property type="component" value="Chromosome 17"/>
</dbReference>
<keyword evidence="9" id="KW-0812">Transmembrane</keyword>
<keyword evidence="3" id="KW-0808">Transferase</keyword>